<reference evidence="2" key="1">
    <citation type="submission" date="2009-10" db="EMBL/GenBank/DDBJ databases">
        <title>Diversity of trophic interactions inside an arsenic-rich microbial ecosystem.</title>
        <authorList>
            <person name="Bertin P.N."/>
            <person name="Heinrich-Salmeron A."/>
            <person name="Pelletier E."/>
            <person name="Goulhen-Chollet F."/>
            <person name="Arsene-Ploetze F."/>
            <person name="Gallien S."/>
            <person name="Calteau A."/>
            <person name="Vallenet D."/>
            <person name="Casiot C."/>
            <person name="Chane-Woon-Ming B."/>
            <person name="Giloteaux L."/>
            <person name="Barakat M."/>
            <person name="Bonnefoy V."/>
            <person name="Bruneel O."/>
            <person name="Chandler M."/>
            <person name="Cleiss J."/>
            <person name="Duran R."/>
            <person name="Elbaz-Poulichet F."/>
            <person name="Fonknechten N."/>
            <person name="Lauga B."/>
            <person name="Mornico D."/>
            <person name="Ortet P."/>
            <person name="Schaeffer C."/>
            <person name="Siguier P."/>
            <person name="Alexander Thil Smith A."/>
            <person name="Van Dorsselaer A."/>
            <person name="Weissenbach J."/>
            <person name="Medigue C."/>
            <person name="Le Paslier D."/>
        </authorList>
    </citation>
    <scope>NUCLEOTIDE SEQUENCE</scope>
</reference>
<feature type="transmembrane region" description="Helical" evidence="1">
    <location>
        <begin position="404"/>
        <end position="429"/>
    </location>
</feature>
<keyword evidence="1" id="KW-0812">Transmembrane</keyword>
<protein>
    <submittedName>
        <fullName evidence="2">Uncharacterized protein</fullName>
    </submittedName>
</protein>
<organism evidence="2">
    <name type="scientific">mine drainage metagenome</name>
    <dbReference type="NCBI Taxonomy" id="410659"/>
    <lineage>
        <taxon>unclassified sequences</taxon>
        <taxon>metagenomes</taxon>
        <taxon>ecological metagenomes</taxon>
    </lineage>
</organism>
<keyword evidence="1" id="KW-1133">Transmembrane helix</keyword>
<comment type="caution">
    <text evidence="2">The sequence shown here is derived from an EMBL/GenBank/DDBJ whole genome shotgun (WGS) entry which is preliminary data.</text>
</comment>
<gene>
    <name evidence="2" type="ORF">CARN4_1632</name>
</gene>
<dbReference type="EMBL" id="CABO01000001">
    <property type="protein sequence ID" value="CBI00693.1"/>
    <property type="molecule type" value="Genomic_DNA"/>
</dbReference>
<feature type="transmembrane region" description="Helical" evidence="1">
    <location>
        <begin position="441"/>
        <end position="464"/>
    </location>
</feature>
<sequence length="469" mass="52439">MSHHPDEASRERSQPLAVVAPFIHGMVFLVHHSNSTTHSIAKSRRTSKNSTPDVSYLLSAFHKRLALSHSKPIAAVREQIAHHFSKIDGATLDTSNSRSETKPPDEQPEIIYREIGSSGSHSFTDPLFECSFAITPKVLENVLPTGLKSTNEVAVIRLTFYDFGVGAMTISGIQQTHAAPLWITSNGILINEVHGALNEIFVSPIVNFISNAFRDSRSPSLEKFLQANPSDEESPEHAVPPLAVVPWSHTVRYQDPTITMNACYEIRFGESIVSKSDETTATTFREFLGLLERAQVFYLACLLTNQAISAIEASLLQNLSLNDFRTCARMQRPALSIERYARFLISRMHLYEVMLHPTMRSVWESMLKSWDLERLEADVERQSSSLSESSRAIGSIVQSRSAQLFSVFFFIVTILGLLSITTSVLGFEFSGDKTVWPDKSLIIFPLIGFSILSGLTFIFARFYYRNIGI</sequence>
<evidence type="ECO:0000313" key="2">
    <source>
        <dbReference type="EMBL" id="CBI00693.1"/>
    </source>
</evidence>
<name>E6Q0I4_9ZZZZ</name>
<proteinExistence type="predicted"/>
<evidence type="ECO:0000256" key="1">
    <source>
        <dbReference type="SAM" id="Phobius"/>
    </source>
</evidence>
<keyword evidence="1" id="KW-0472">Membrane</keyword>
<accession>E6Q0I4</accession>
<dbReference type="AlphaFoldDB" id="E6Q0I4"/>